<proteinExistence type="predicted"/>
<dbReference type="AlphaFoldDB" id="A0A418M8Z3"/>
<dbReference type="GO" id="GO:0030246">
    <property type="term" value="F:carbohydrate binding"/>
    <property type="evidence" value="ECO:0007669"/>
    <property type="project" value="InterPro"/>
</dbReference>
<keyword evidence="5" id="KW-1185">Reference proteome</keyword>
<dbReference type="OrthoDB" id="5621785at2"/>
<protein>
    <submittedName>
        <fullName evidence="4">Uncharacterized protein</fullName>
    </submittedName>
</protein>
<comment type="subunit">
    <text evidence="2">Monomer.</text>
</comment>
<gene>
    <name evidence="4" type="ORF">DYU11_16215</name>
</gene>
<dbReference type="EMBL" id="QXED01000004">
    <property type="protein sequence ID" value="RIV22558.1"/>
    <property type="molecule type" value="Genomic_DNA"/>
</dbReference>
<dbReference type="GO" id="GO:0003824">
    <property type="term" value="F:catalytic activity"/>
    <property type="evidence" value="ECO:0007669"/>
    <property type="project" value="InterPro"/>
</dbReference>
<name>A0A418M8Z3_9BACT</name>
<dbReference type="InterPro" id="IPR011013">
    <property type="entry name" value="Gal_mutarotase_sf_dom"/>
</dbReference>
<dbReference type="Proteomes" id="UP000283523">
    <property type="component" value="Unassembled WGS sequence"/>
</dbReference>
<organism evidence="4 5">
    <name type="scientific">Fibrisoma montanum</name>
    <dbReference type="NCBI Taxonomy" id="2305895"/>
    <lineage>
        <taxon>Bacteria</taxon>
        <taxon>Pseudomonadati</taxon>
        <taxon>Bacteroidota</taxon>
        <taxon>Cytophagia</taxon>
        <taxon>Cytophagales</taxon>
        <taxon>Spirosomataceae</taxon>
        <taxon>Fibrisoma</taxon>
    </lineage>
</organism>
<dbReference type="GO" id="GO:0005975">
    <property type="term" value="P:carbohydrate metabolic process"/>
    <property type="evidence" value="ECO:0007669"/>
    <property type="project" value="InterPro"/>
</dbReference>
<dbReference type="InterPro" id="IPR014718">
    <property type="entry name" value="GH-type_carb-bd"/>
</dbReference>
<sequence>MKRQLLSAAVLLLLCGGTRPEPVPPQASIANGVLTASLYLPDEQQGYYRGTRFDWSGAFKSLDYKGHRYVDQWFDTYDPNLHDAINGPVEEFTPLGFADARPGDAFVKIGVGVLRRPDDKPYGFSAVYDIVDHGKRTVKTRKDRIEFTHDLTAPNGYGYHYTKTVRLSNGKPELVLEHRLKNTGQKAIETSVYNHNFFVIDKQPTGPQITIRFPFNVSAEGRGFGSTILAQGNRLTYARELAKKEYVYSAGLQGFGPTAADYDVRIENLKTGAGVRATSDQPLEKLVFWACSTTSCPEPYIRLQAAPGQEVTWTITYAFYENTNP</sequence>
<accession>A0A418M8Z3</accession>
<evidence type="ECO:0000256" key="2">
    <source>
        <dbReference type="ARBA" id="ARBA00011245"/>
    </source>
</evidence>
<evidence type="ECO:0000313" key="5">
    <source>
        <dbReference type="Proteomes" id="UP000283523"/>
    </source>
</evidence>
<dbReference type="RefSeq" id="WP_119668742.1">
    <property type="nucleotide sequence ID" value="NZ_QXED01000004.1"/>
</dbReference>
<dbReference type="Gene3D" id="2.70.98.10">
    <property type="match status" value="1"/>
</dbReference>
<comment type="caution">
    <text evidence="4">The sequence shown here is derived from an EMBL/GenBank/DDBJ whole genome shotgun (WGS) entry which is preliminary data.</text>
</comment>
<comment type="cofactor">
    <cofactor evidence="1">
        <name>Ca(2+)</name>
        <dbReference type="ChEBI" id="CHEBI:29108"/>
    </cofactor>
</comment>
<reference evidence="4 5" key="1">
    <citation type="submission" date="2018-08" db="EMBL/GenBank/DDBJ databases">
        <title>Fibrisoma montanum sp. nov., isolated from Danxia mountain soil.</title>
        <authorList>
            <person name="Huang Y."/>
        </authorList>
    </citation>
    <scope>NUCLEOTIDE SEQUENCE [LARGE SCALE GENOMIC DNA]</scope>
    <source>
        <strain evidence="4 5">HYT19</strain>
    </source>
</reference>
<keyword evidence="3" id="KW-0106">Calcium</keyword>
<dbReference type="SUPFAM" id="SSF74650">
    <property type="entry name" value="Galactose mutarotase-like"/>
    <property type="match status" value="1"/>
</dbReference>
<evidence type="ECO:0000313" key="4">
    <source>
        <dbReference type="EMBL" id="RIV22558.1"/>
    </source>
</evidence>
<evidence type="ECO:0000256" key="3">
    <source>
        <dbReference type="ARBA" id="ARBA00022837"/>
    </source>
</evidence>
<evidence type="ECO:0000256" key="1">
    <source>
        <dbReference type="ARBA" id="ARBA00001913"/>
    </source>
</evidence>